<dbReference type="AlphaFoldDB" id="A0A9W3AAD1"/>
<dbReference type="Proteomes" id="UP001165740">
    <property type="component" value="Chromosome 4"/>
</dbReference>
<sequence>MMLGIKGLLNYSLVAAAELRHHKIMNLLSPLVLVSVFFVTSGQFLPLPLQPTLHLPVSSLCHSVRCPHGQHCRVVQSCPHCQPQPVCVSCVPRGVDAVCHRHHFLDAVLHGDHFNHQFLTARRCTPHIPHDCPFDSVCVADGPGLAHGECCYNRVPPGFPIITPHPQCIPNRCLPFCPLGQTCQRVTICPFVPPCFEEYQCRPIFGPLQLGAAAALTLGNE</sequence>
<keyword evidence="1" id="KW-1185">Reference proteome</keyword>
<accession>A0A9W3AAD1</accession>
<dbReference type="RefSeq" id="XP_055884109.1">
    <property type="nucleotide sequence ID" value="XM_056028134.1"/>
</dbReference>
<dbReference type="GeneID" id="129926082"/>
<reference evidence="2" key="1">
    <citation type="submission" date="2025-08" db="UniProtKB">
        <authorList>
            <consortium name="RefSeq"/>
        </authorList>
    </citation>
    <scope>IDENTIFICATION</scope>
</reference>
<organism evidence="1 2">
    <name type="scientific">Biomphalaria glabrata</name>
    <name type="common">Bloodfluke planorb</name>
    <name type="synonym">Freshwater snail</name>
    <dbReference type="NCBI Taxonomy" id="6526"/>
    <lineage>
        <taxon>Eukaryota</taxon>
        <taxon>Metazoa</taxon>
        <taxon>Spiralia</taxon>
        <taxon>Lophotrochozoa</taxon>
        <taxon>Mollusca</taxon>
        <taxon>Gastropoda</taxon>
        <taxon>Heterobranchia</taxon>
        <taxon>Euthyneura</taxon>
        <taxon>Panpulmonata</taxon>
        <taxon>Hygrophila</taxon>
        <taxon>Lymnaeoidea</taxon>
        <taxon>Planorbidae</taxon>
        <taxon>Biomphalaria</taxon>
    </lineage>
</organism>
<protein>
    <submittedName>
        <fullName evidence="2">Uncharacterized protein LOC129926082</fullName>
    </submittedName>
</protein>
<name>A0A9W3AAD1_BIOGL</name>
<proteinExistence type="predicted"/>
<evidence type="ECO:0000313" key="1">
    <source>
        <dbReference type="Proteomes" id="UP001165740"/>
    </source>
</evidence>
<evidence type="ECO:0000313" key="2">
    <source>
        <dbReference type="RefSeq" id="XP_055884109.1"/>
    </source>
</evidence>
<dbReference type="OrthoDB" id="4764520at2759"/>
<gene>
    <name evidence="2" type="primary">LOC129926082</name>
</gene>